<feature type="domain" description="Ribulose bisphosphate carboxylase large subunit ferrodoxin-like N-terminal" evidence="3">
    <location>
        <begin position="33"/>
        <end position="141"/>
    </location>
</feature>
<dbReference type="SFLD" id="SFLDS00014">
    <property type="entry name" value="RuBisCO"/>
    <property type="match status" value="1"/>
</dbReference>
<dbReference type="GO" id="GO:0015977">
    <property type="term" value="P:carbon fixation"/>
    <property type="evidence" value="ECO:0007669"/>
    <property type="project" value="InterPro"/>
</dbReference>
<evidence type="ECO:0000313" key="4">
    <source>
        <dbReference type="EMBL" id="KAA6185173.1"/>
    </source>
</evidence>
<dbReference type="Gene3D" id="3.30.70.150">
    <property type="entry name" value="RuBisCO large subunit, N-terminal domain"/>
    <property type="match status" value="1"/>
</dbReference>
<dbReference type="Proteomes" id="UP000322981">
    <property type="component" value="Unassembled WGS sequence"/>
</dbReference>
<evidence type="ECO:0000313" key="5">
    <source>
        <dbReference type="Proteomes" id="UP000322981"/>
    </source>
</evidence>
<dbReference type="InterPro" id="IPR000685">
    <property type="entry name" value="RuBisCO_lsu_C"/>
</dbReference>
<comment type="caution">
    <text evidence="4">The sequence shown here is derived from an EMBL/GenBank/DDBJ whole genome shotgun (WGS) entry which is preliminary data.</text>
</comment>
<comment type="similarity">
    <text evidence="1">Belongs to the RuBisCO large chain family.</text>
</comment>
<dbReference type="PANTHER" id="PTHR42704">
    <property type="entry name" value="RIBULOSE BISPHOSPHATE CARBOXYLASE"/>
    <property type="match status" value="1"/>
</dbReference>
<accession>A0A5M8FJT4</accession>
<protein>
    <submittedName>
        <fullName evidence="4">Ribulose 1,5-bisphosphate carboxylase</fullName>
    </submittedName>
</protein>
<evidence type="ECO:0000259" key="3">
    <source>
        <dbReference type="Pfam" id="PF02788"/>
    </source>
</evidence>
<name>A0A5M8FJT4_9GAMM</name>
<evidence type="ECO:0000259" key="2">
    <source>
        <dbReference type="Pfam" id="PF00016"/>
    </source>
</evidence>
<proteinExistence type="inferred from homology"/>
<dbReference type="PANTHER" id="PTHR42704:SF17">
    <property type="entry name" value="RIBULOSE BISPHOSPHATE CARBOXYLASE LARGE CHAIN"/>
    <property type="match status" value="1"/>
</dbReference>
<dbReference type="EMBL" id="VWXX01000012">
    <property type="protein sequence ID" value="KAA6185173.1"/>
    <property type="molecule type" value="Genomic_DNA"/>
</dbReference>
<dbReference type="InterPro" id="IPR036422">
    <property type="entry name" value="RuBisCO_lsu_N_sf"/>
</dbReference>
<dbReference type="AlphaFoldDB" id="A0A5M8FJT4"/>
<feature type="domain" description="Ribulose bisphosphate carboxylase large subunit C-terminal" evidence="2">
    <location>
        <begin position="151"/>
        <end position="429"/>
    </location>
</feature>
<gene>
    <name evidence="4" type="ORF">F2Q65_09700</name>
</gene>
<dbReference type="InterPro" id="IPR036376">
    <property type="entry name" value="RuBisCO_lsu_C_sf"/>
</dbReference>
<dbReference type="InterPro" id="IPR033966">
    <property type="entry name" value="RuBisCO"/>
</dbReference>
<dbReference type="SUPFAM" id="SSF51649">
    <property type="entry name" value="RuBisCo, C-terminal domain"/>
    <property type="match status" value="1"/>
</dbReference>
<reference evidence="4 5" key="1">
    <citation type="submission" date="2019-09" db="EMBL/GenBank/DDBJ databases">
        <title>Whole-genome sequence of the purple sulfur bacterium Thiohalocapsa marina DSM 19078.</title>
        <authorList>
            <person name="Kyndt J.A."/>
            <person name="Meyer T.E."/>
        </authorList>
    </citation>
    <scope>NUCLEOTIDE SEQUENCE [LARGE SCALE GENOMIC DNA]</scope>
    <source>
        <strain evidence="4 5">DSM 19078</strain>
    </source>
</reference>
<dbReference type="SUPFAM" id="SSF54966">
    <property type="entry name" value="RuBisCO, large subunit, small (N-terminal) domain"/>
    <property type="match status" value="1"/>
</dbReference>
<dbReference type="Gene3D" id="3.20.20.110">
    <property type="entry name" value="Ribulose bisphosphate carboxylase, large subunit, C-terminal domain"/>
    <property type="match status" value="1"/>
</dbReference>
<organism evidence="4 5">
    <name type="scientific">Thiohalocapsa marina</name>
    <dbReference type="NCBI Taxonomy" id="424902"/>
    <lineage>
        <taxon>Bacteria</taxon>
        <taxon>Pseudomonadati</taxon>
        <taxon>Pseudomonadota</taxon>
        <taxon>Gammaproteobacteria</taxon>
        <taxon>Chromatiales</taxon>
        <taxon>Chromatiaceae</taxon>
        <taxon>Thiohalocapsa</taxon>
    </lineage>
</organism>
<sequence>MQQADIDGFYADPSQIDPEEYLLLDLYFECSGDPRSAAAHLCSEQSTAQWSRVGVAEDYRPRFAAKVIDLVVEGRRATTSYPLDPPVAGPVSACRVRIAHPHANFGPRLANMLSAVLGEGAFFAPGIPIVKLLDIQFPSAFLAQFQGPQFGIDGLRQLWNVHARPFFFGVIKPNIGLPPGPFAELAEQAWLGGLDIAKDDEMLADPDWSPLADRSALLGAARQRAEQATGETKVYLANITDEVDRLAELHDLAVANGANAVMLNALPVGLSAVRMLRRHARVPLVAHFPFIAAMSRLPNFGVHTRVLTKLQRLAGCDVIIMPGFGSRMMTSEAEVLENVAACTAPMGPIRPALPVPGGSDSAATLEAVHRHIGHADFGFVPGRGVFGHPGGPRDGAASLRQAWDAIARGLSVAEHARNQPALRAALERFG</sequence>
<dbReference type="GO" id="GO:0016984">
    <property type="term" value="F:ribulose-bisphosphate carboxylase activity"/>
    <property type="evidence" value="ECO:0007669"/>
    <property type="project" value="InterPro"/>
</dbReference>
<dbReference type="InterPro" id="IPR017443">
    <property type="entry name" value="RuBisCO_lsu_fd_N"/>
</dbReference>
<dbReference type="GO" id="GO:0000287">
    <property type="term" value="F:magnesium ion binding"/>
    <property type="evidence" value="ECO:0007669"/>
    <property type="project" value="InterPro"/>
</dbReference>
<dbReference type="SFLD" id="SFLDG00301">
    <property type="entry name" value="RuBisCO-like_proteins"/>
    <property type="match status" value="1"/>
</dbReference>
<dbReference type="Pfam" id="PF00016">
    <property type="entry name" value="RuBisCO_large"/>
    <property type="match status" value="1"/>
</dbReference>
<dbReference type="Pfam" id="PF02788">
    <property type="entry name" value="RuBisCO_large_N"/>
    <property type="match status" value="1"/>
</dbReference>
<dbReference type="OrthoDB" id="9770811at2"/>
<keyword evidence="5" id="KW-1185">Reference proteome</keyword>
<evidence type="ECO:0000256" key="1">
    <source>
        <dbReference type="RuleBase" id="RU003834"/>
    </source>
</evidence>
<dbReference type="RefSeq" id="WP_150092840.1">
    <property type="nucleotide sequence ID" value="NZ_JBFUOH010000059.1"/>
</dbReference>